<accession>A0A938YPU0</accession>
<reference evidence="2" key="1">
    <citation type="submission" date="2021-01" db="EMBL/GenBank/DDBJ databases">
        <title>KCTC 19127 draft genome.</title>
        <authorList>
            <person name="An D."/>
        </authorList>
    </citation>
    <scope>NUCLEOTIDE SEQUENCE</scope>
    <source>
        <strain evidence="2">KCTC 19127</strain>
    </source>
</reference>
<dbReference type="InterPro" id="IPR037205">
    <property type="entry name" value="ChaB_sf"/>
</dbReference>
<name>A0A938YPU0_9ACTN</name>
<dbReference type="EMBL" id="JAERWL010000010">
    <property type="protein sequence ID" value="MBM9477267.1"/>
    <property type="molecule type" value="Genomic_DNA"/>
</dbReference>
<evidence type="ECO:0000313" key="2">
    <source>
        <dbReference type="EMBL" id="MBM9477267.1"/>
    </source>
</evidence>
<organism evidence="2 3">
    <name type="scientific">Nakamurella flavida</name>
    <dbReference type="NCBI Taxonomy" id="363630"/>
    <lineage>
        <taxon>Bacteria</taxon>
        <taxon>Bacillati</taxon>
        <taxon>Actinomycetota</taxon>
        <taxon>Actinomycetes</taxon>
        <taxon>Nakamurellales</taxon>
        <taxon>Nakamurellaceae</taxon>
        <taxon>Nakamurella</taxon>
    </lineage>
</organism>
<feature type="compositionally biased region" description="Basic and acidic residues" evidence="1">
    <location>
        <begin position="157"/>
        <end position="174"/>
    </location>
</feature>
<feature type="compositionally biased region" description="Low complexity" evidence="1">
    <location>
        <begin position="98"/>
        <end position="109"/>
    </location>
</feature>
<evidence type="ECO:0000256" key="1">
    <source>
        <dbReference type="SAM" id="MobiDB-lite"/>
    </source>
</evidence>
<comment type="caution">
    <text evidence="2">The sequence shown here is derived from an EMBL/GenBank/DDBJ whole genome shotgun (WGS) entry which is preliminary data.</text>
</comment>
<dbReference type="Pfam" id="PF06150">
    <property type="entry name" value="ChaB"/>
    <property type="match status" value="1"/>
</dbReference>
<dbReference type="RefSeq" id="WP_205257391.1">
    <property type="nucleotide sequence ID" value="NZ_BAAAPV010000001.1"/>
</dbReference>
<feature type="compositionally biased region" description="Low complexity" evidence="1">
    <location>
        <begin position="1"/>
        <end position="15"/>
    </location>
</feature>
<keyword evidence="3" id="KW-1185">Reference proteome</keyword>
<dbReference type="Gene3D" id="1.10.1740.70">
    <property type="entry name" value="ChaB"/>
    <property type="match status" value="1"/>
</dbReference>
<dbReference type="AlphaFoldDB" id="A0A938YPU0"/>
<dbReference type="InterPro" id="IPR009317">
    <property type="entry name" value="ChaB"/>
</dbReference>
<proteinExistence type="predicted"/>
<dbReference type="SUPFAM" id="SSF140376">
    <property type="entry name" value="ChaB-like"/>
    <property type="match status" value="1"/>
</dbReference>
<dbReference type="Proteomes" id="UP000663801">
    <property type="component" value="Unassembled WGS sequence"/>
</dbReference>
<feature type="compositionally biased region" description="Basic residues" evidence="1">
    <location>
        <begin position="80"/>
        <end position="97"/>
    </location>
</feature>
<protein>
    <submittedName>
        <fullName evidence="2">ChaB family protein</fullName>
    </submittedName>
</protein>
<feature type="compositionally biased region" description="Basic and acidic residues" evidence="1">
    <location>
        <begin position="120"/>
        <end position="148"/>
    </location>
</feature>
<feature type="region of interest" description="Disordered" evidence="1">
    <location>
        <begin position="1"/>
        <end position="196"/>
    </location>
</feature>
<feature type="compositionally biased region" description="Basic and acidic residues" evidence="1">
    <location>
        <begin position="48"/>
        <end position="79"/>
    </location>
</feature>
<evidence type="ECO:0000313" key="3">
    <source>
        <dbReference type="Proteomes" id="UP000663801"/>
    </source>
</evidence>
<feature type="compositionally biased region" description="Basic residues" evidence="1">
    <location>
        <begin position="31"/>
        <end position="47"/>
    </location>
</feature>
<gene>
    <name evidence="2" type="ORF">JL107_12510</name>
</gene>
<sequence length="239" mass="24832">MAKSTGKAAAKSSTKAGRKADDELTAGTKAGSKKAGAKKASAKKAPAKKADSKKADAKKAPAKKADTQKADSKKADTKKAASKKAASKKAASKKAASKKAAGPKAKPTKNTPEIPSTLERSPDPKAARTFVETHDSAVEQYGKGERATRTALAAVKHSYEKVGDHWEPKDEKGPSDSQAASPRGRSGTSAGGVDTSATRAHLYLLAQRLDIAGRSRMSKDQLIEALQKANDAASAKARR</sequence>